<feature type="modified residue" description="4-aspartylphosphate" evidence="8">
    <location>
        <position position="54"/>
    </location>
</feature>
<evidence type="ECO:0000256" key="3">
    <source>
        <dbReference type="ARBA" id="ARBA00022553"/>
    </source>
</evidence>
<dbReference type="InterPro" id="IPR018060">
    <property type="entry name" value="HTH_AraC"/>
</dbReference>
<dbReference type="InterPro" id="IPR001789">
    <property type="entry name" value="Sig_transdc_resp-reg_receiver"/>
</dbReference>
<evidence type="ECO:0000256" key="6">
    <source>
        <dbReference type="ARBA" id="ARBA00023125"/>
    </source>
</evidence>
<organism evidence="11 12">
    <name type="scientific">Paenibacillus whitsoniae</name>
    <dbReference type="NCBI Taxonomy" id="2496558"/>
    <lineage>
        <taxon>Bacteria</taxon>
        <taxon>Bacillati</taxon>
        <taxon>Bacillota</taxon>
        <taxon>Bacilli</taxon>
        <taxon>Bacillales</taxon>
        <taxon>Paenibacillaceae</taxon>
        <taxon>Paenibacillus</taxon>
    </lineage>
</organism>
<reference evidence="11 12" key="1">
    <citation type="submission" date="2018-12" db="EMBL/GenBank/DDBJ databases">
        <title>Bacillus ochoae sp. nov., Paenibacillus whitsoniae sp. nov., Paenibacillus spiritus sp. nov. Isolated from the Mars Exploration Rover during spacecraft assembly.</title>
        <authorList>
            <person name="Seuylemezian A."/>
            <person name="Vaishampayan P."/>
        </authorList>
    </citation>
    <scope>NUCLEOTIDE SEQUENCE [LARGE SCALE GENOMIC DNA]</scope>
    <source>
        <strain evidence="11 12">MER 54</strain>
    </source>
</reference>
<proteinExistence type="predicted"/>
<dbReference type="Proteomes" id="UP000276128">
    <property type="component" value="Unassembled WGS sequence"/>
</dbReference>
<dbReference type="Pfam" id="PF17853">
    <property type="entry name" value="GGDEF_2"/>
    <property type="match status" value="1"/>
</dbReference>
<dbReference type="SUPFAM" id="SSF52172">
    <property type="entry name" value="CheY-like"/>
    <property type="match status" value="1"/>
</dbReference>
<sequence>MKLLVVEDEFQVRERIAYGITWADYEIEMAGAVGNGREAVAAVEKDCIDLVITDIHMPDMSGLELAKVLKQEYPHVKIIILTGFDHFEYARDSIDYGVLKYLVKPAENEVVLEAVLKAKQLREQELGEIHHLAMLQQRWIEHLPHLKQLFYKNWLNGRLSSWELEKRSQEIGVSLAGNIYLPVTLDMDPIAEAEDRFQAGERPLIQYSLYNITRDVMEDSDGIVLQDDDGLTAVIFFAPTGAEVTAFQRKVNQLLGRLLSTVKTCLKLTASAGIGTCVEDPTLLPIAYKMSRMALQERIVLGNETVIPYRNDVPSKTPWLNITDLEKEIEIAVETGNESKRSELIRHVMAIGFSPDHPIADAKEMILRITALLTRIVHSHGWSLRETLVEDYNDFMNFNQLLAKEQLVEWLHRMMARISRSISERRRSGTHVTVSEILAFVDRHLYEEELSLYFVAEKLYMNYAYASRVFKEVTGSSFSDNVLRLRMEKAKELLAAGSKVYEVAERVGYKNGNYFSRSFQKYWGIKPSEIYKP</sequence>
<keyword evidence="12" id="KW-1185">Reference proteome</keyword>
<dbReference type="GO" id="GO:0005737">
    <property type="term" value="C:cytoplasm"/>
    <property type="evidence" value="ECO:0007669"/>
    <property type="project" value="UniProtKB-SubCell"/>
</dbReference>
<keyword evidence="4" id="KW-0902">Two-component regulatory system</keyword>
<dbReference type="InterPro" id="IPR018062">
    <property type="entry name" value="HTH_AraC-typ_CS"/>
</dbReference>
<name>A0A430JKT7_9BACL</name>
<keyword evidence="7" id="KW-0804">Transcription</keyword>
<evidence type="ECO:0000313" key="11">
    <source>
        <dbReference type="EMBL" id="RTE11638.1"/>
    </source>
</evidence>
<evidence type="ECO:0000256" key="4">
    <source>
        <dbReference type="ARBA" id="ARBA00023012"/>
    </source>
</evidence>
<dbReference type="GO" id="GO:0043565">
    <property type="term" value="F:sequence-specific DNA binding"/>
    <property type="evidence" value="ECO:0007669"/>
    <property type="project" value="InterPro"/>
</dbReference>
<dbReference type="SMART" id="SM00448">
    <property type="entry name" value="REC"/>
    <property type="match status" value="1"/>
</dbReference>
<evidence type="ECO:0000256" key="1">
    <source>
        <dbReference type="ARBA" id="ARBA00004496"/>
    </source>
</evidence>
<feature type="domain" description="Response regulatory" evidence="10">
    <location>
        <begin position="2"/>
        <end position="119"/>
    </location>
</feature>
<dbReference type="Pfam" id="PF12833">
    <property type="entry name" value="HTH_18"/>
    <property type="match status" value="1"/>
</dbReference>
<dbReference type="InterPro" id="IPR009057">
    <property type="entry name" value="Homeodomain-like_sf"/>
</dbReference>
<accession>A0A430JKT7</accession>
<dbReference type="PRINTS" id="PR00032">
    <property type="entry name" value="HTHARAC"/>
</dbReference>
<dbReference type="EMBL" id="RXHU01000005">
    <property type="protein sequence ID" value="RTE11638.1"/>
    <property type="molecule type" value="Genomic_DNA"/>
</dbReference>
<dbReference type="Pfam" id="PF00072">
    <property type="entry name" value="Response_reg"/>
    <property type="match status" value="1"/>
</dbReference>
<comment type="subcellular location">
    <subcellularLocation>
        <location evidence="1">Cytoplasm</location>
    </subcellularLocation>
</comment>
<evidence type="ECO:0000259" key="9">
    <source>
        <dbReference type="PROSITE" id="PS01124"/>
    </source>
</evidence>
<dbReference type="PANTHER" id="PTHR42713:SF3">
    <property type="entry name" value="TRANSCRIPTIONAL REGULATORY PROTEIN HPTR"/>
    <property type="match status" value="1"/>
</dbReference>
<dbReference type="SMART" id="SM00342">
    <property type="entry name" value="HTH_ARAC"/>
    <property type="match status" value="1"/>
</dbReference>
<comment type="caution">
    <text evidence="11">The sequence shown here is derived from an EMBL/GenBank/DDBJ whole genome shotgun (WGS) entry which is preliminary data.</text>
</comment>
<keyword evidence="2" id="KW-0963">Cytoplasm</keyword>
<dbReference type="PROSITE" id="PS50110">
    <property type="entry name" value="RESPONSE_REGULATORY"/>
    <property type="match status" value="1"/>
</dbReference>
<gene>
    <name evidence="11" type="ORF">EJQ19_01040</name>
</gene>
<evidence type="ECO:0000256" key="8">
    <source>
        <dbReference type="PROSITE-ProRule" id="PRU00169"/>
    </source>
</evidence>
<keyword evidence="6" id="KW-0238">DNA-binding</keyword>
<dbReference type="CDD" id="cd17536">
    <property type="entry name" value="REC_YesN-like"/>
    <property type="match status" value="1"/>
</dbReference>
<dbReference type="PROSITE" id="PS00041">
    <property type="entry name" value="HTH_ARAC_FAMILY_1"/>
    <property type="match status" value="1"/>
</dbReference>
<dbReference type="GO" id="GO:0000160">
    <property type="term" value="P:phosphorelay signal transduction system"/>
    <property type="evidence" value="ECO:0007669"/>
    <property type="project" value="UniProtKB-KW"/>
</dbReference>
<protein>
    <submittedName>
        <fullName evidence="11">Response regulator</fullName>
    </submittedName>
</protein>
<dbReference type="OrthoDB" id="2492754at2"/>
<feature type="domain" description="HTH araC/xylS-type" evidence="9">
    <location>
        <begin position="435"/>
        <end position="533"/>
    </location>
</feature>
<dbReference type="InterPro" id="IPR011006">
    <property type="entry name" value="CheY-like_superfamily"/>
</dbReference>
<dbReference type="Gene3D" id="3.40.50.2300">
    <property type="match status" value="1"/>
</dbReference>
<evidence type="ECO:0000259" key="10">
    <source>
        <dbReference type="PROSITE" id="PS50110"/>
    </source>
</evidence>
<keyword evidence="3 8" id="KW-0597">Phosphoprotein</keyword>
<dbReference type="InterPro" id="IPR041522">
    <property type="entry name" value="CdaR_GGDEF"/>
</dbReference>
<evidence type="ECO:0000256" key="5">
    <source>
        <dbReference type="ARBA" id="ARBA00023015"/>
    </source>
</evidence>
<dbReference type="SUPFAM" id="SSF46689">
    <property type="entry name" value="Homeodomain-like"/>
    <property type="match status" value="1"/>
</dbReference>
<dbReference type="InterPro" id="IPR051552">
    <property type="entry name" value="HptR"/>
</dbReference>
<dbReference type="Gene3D" id="1.10.10.60">
    <property type="entry name" value="Homeodomain-like"/>
    <property type="match status" value="2"/>
</dbReference>
<dbReference type="GO" id="GO:0003700">
    <property type="term" value="F:DNA-binding transcription factor activity"/>
    <property type="evidence" value="ECO:0007669"/>
    <property type="project" value="InterPro"/>
</dbReference>
<evidence type="ECO:0000313" key="12">
    <source>
        <dbReference type="Proteomes" id="UP000276128"/>
    </source>
</evidence>
<dbReference type="AlphaFoldDB" id="A0A430JKT7"/>
<dbReference type="RefSeq" id="WP_126139357.1">
    <property type="nucleotide sequence ID" value="NZ_RXHU01000005.1"/>
</dbReference>
<evidence type="ECO:0000256" key="2">
    <source>
        <dbReference type="ARBA" id="ARBA00022490"/>
    </source>
</evidence>
<dbReference type="InterPro" id="IPR020449">
    <property type="entry name" value="Tscrpt_reg_AraC-type_HTH"/>
</dbReference>
<dbReference type="PROSITE" id="PS01124">
    <property type="entry name" value="HTH_ARAC_FAMILY_2"/>
    <property type="match status" value="1"/>
</dbReference>
<dbReference type="PANTHER" id="PTHR42713">
    <property type="entry name" value="HISTIDINE KINASE-RELATED"/>
    <property type="match status" value="1"/>
</dbReference>
<keyword evidence="5" id="KW-0805">Transcription regulation</keyword>
<evidence type="ECO:0000256" key="7">
    <source>
        <dbReference type="ARBA" id="ARBA00023163"/>
    </source>
</evidence>